<protein>
    <submittedName>
        <fullName evidence="1">Uncharacterized protein</fullName>
    </submittedName>
</protein>
<name>A0A8H7VLB8_9FUNG</name>
<proteinExistence type="predicted"/>
<dbReference type="EMBL" id="JAEPRB010000208">
    <property type="protein sequence ID" value="KAG2218829.1"/>
    <property type="molecule type" value="Genomic_DNA"/>
</dbReference>
<keyword evidence="2" id="KW-1185">Reference proteome</keyword>
<sequence length="172" mass="19189">MTTNNSNNHHPTADPGPYWYTANGMIHKRLSNNHTPLLDQAFECRIRVQVYDNDIFGPNTIAVANPAAGTMTVGDLHYGLYRHPFLVFDHSSATTMDSLILMDSENLLLQSSTSHESSHNSSTTTFHIFSPTKYLSSINHQRTTTATTARNNNRGHSSIVVENQYVCCCTIM</sequence>
<comment type="caution">
    <text evidence="1">The sequence shown here is derived from an EMBL/GenBank/DDBJ whole genome shotgun (WGS) entry which is preliminary data.</text>
</comment>
<gene>
    <name evidence="1" type="ORF">INT45_007596</name>
</gene>
<reference evidence="1 2" key="1">
    <citation type="submission" date="2020-12" db="EMBL/GenBank/DDBJ databases">
        <title>Metabolic potential, ecology and presence of endohyphal bacteria is reflected in genomic diversity of Mucoromycotina.</title>
        <authorList>
            <person name="Muszewska A."/>
            <person name="Okrasinska A."/>
            <person name="Steczkiewicz K."/>
            <person name="Drgas O."/>
            <person name="Orlowska M."/>
            <person name="Perlinska-Lenart U."/>
            <person name="Aleksandrzak-Piekarczyk T."/>
            <person name="Szatraj K."/>
            <person name="Zielenkiewicz U."/>
            <person name="Pilsyk S."/>
            <person name="Malc E."/>
            <person name="Mieczkowski P."/>
            <person name="Kruszewska J.S."/>
            <person name="Biernat P."/>
            <person name="Pawlowska J."/>
        </authorList>
    </citation>
    <scope>NUCLEOTIDE SEQUENCE [LARGE SCALE GENOMIC DNA]</scope>
    <source>
        <strain evidence="1 2">CBS 142.35</strain>
    </source>
</reference>
<dbReference type="OrthoDB" id="2270049at2759"/>
<dbReference type="AlphaFoldDB" id="A0A8H7VLB8"/>
<evidence type="ECO:0000313" key="1">
    <source>
        <dbReference type="EMBL" id="KAG2218829.1"/>
    </source>
</evidence>
<evidence type="ECO:0000313" key="2">
    <source>
        <dbReference type="Proteomes" id="UP000646827"/>
    </source>
</evidence>
<accession>A0A8H7VLB8</accession>
<organism evidence="1 2">
    <name type="scientific">Circinella minor</name>
    <dbReference type="NCBI Taxonomy" id="1195481"/>
    <lineage>
        <taxon>Eukaryota</taxon>
        <taxon>Fungi</taxon>
        <taxon>Fungi incertae sedis</taxon>
        <taxon>Mucoromycota</taxon>
        <taxon>Mucoromycotina</taxon>
        <taxon>Mucoromycetes</taxon>
        <taxon>Mucorales</taxon>
        <taxon>Lichtheimiaceae</taxon>
        <taxon>Circinella</taxon>
    </lineage>
</organism>
<dbReference type="Proteomes" id="UP000646827">
    <property type="component" value="Unassembled WGS sequence"/>
</dbReference>